<dbReference type="GO" id="GO:0004823">
    <property type="term" value="F:leucine-tRNA ligase activity"/>
    <property type="evidence" value="ECO:0007669"/>
    <property type="project" value="UniProtKB-UniRule"/>
</dbReference>
<name>A0AAE3HIP6_9FIRM</name>
<evidence type="ECO:0000256" key="1">
    <source>
        <dbReference type="ARBA" id="ARBA00005594"/>
    </source>
</evidence>
<evidence type="ECO:0000256" key="10">
    <source>
        <dbReference type="RuleBase" id="RU363035"/>
    </source>
</evidence>
<keyword evidence="6 9" id="KW-0648">Protein biosynthesis</keyword>
<comment type="subcellular location">
    <subcellularLocation>
        <location evidence="9">Cytoplasm</location>
    </subcellularLocation>
</comment>
<evidence type="ECO:0000256" key="3">
    <source>
        <dbReference type="ARBA" id="ARBA00022598"/>
    </source>
</evidence>
<dbReference type="SUPFAM" id="SSF47323">
    <property type="entry name" value="Anticodon-binding domain of a subclass of class I aminoacyl-tRNA synthetases"/>
    <property type="match status" value="1"/>
</dbReference>
<feature type="short sequence motif" description="'HIGH' region" evidence="9">
    <location>
        <begin position="39"/>
        <end position="49"/>
    </location>
</feature>
<proteinExistence type="inferred from homology"/>
<gene>
    <name evidence="9 15" type="primary">leuS</name>
    <name evidence="15" type="ORF">NSA47_14790</name>
</gene>
<dbReference type="PANTHER" id="PTHR43740:SF2">
    <property type="entry name" value="LEUCINE--TRNA LIGASE, MITOCHONDRIAL"/>
    <property type="match status" value="1"/>
</dbReference>
<dbReference type="GO" id="GO:0005524">
    <property type="term" value="F:ATP binding"/>
    <property type="evidence" value="ECO:0007669"/>
    <property type="project" value="UniProtKB-UniRule"/>
</dbReference>
<dbReference type="InterPro" id="IPR002300">
    <property type="entry name" value="aa-tRNA-synth_Ia"/>
</dbReference>
<evidence type="ECO:0000256" key="5">
    <source>
        <dbReference type="ARBA" id="ARBA00022840"/>
    </source>
</evidence>
<dbReference type="PRINTS" id="PR00985">
    <property type="entry name" value="TRNASYNTHLEU"/>
</dbReference>
<dbReference type="FunFam" id="3.40.50.620:FF:000003">
    <property type="entry name" value="Leucine--tRNA ligase"/>
    <property type="match status" value="1"/>
</dbReference>
<dbReference type="GO" id="GO:0005829">
    <property type="term" value="C:cytosol"/>
    <property type="evidence" value="ECO:0007669"/>
    <property type="project" value="TreeGrafter"/>
</dbReference>
<dbReference type="FunFam" id="3.10.20.590:FF:000001">
    <property type="entry name" value="Leucine--tRNA ligase"/>
    <property type="match status" value="1"/>
</dbReference>
<dbReference type="Gene3D" id="1.10.730.10">
    <property type="entry name" value="Isoleucyl-tRNA Synthetase, Domain 1"/>
    <property type="match status" value="1"/>
</dbReference>
<keyword evidence="16" id="KW-1185">Reference proteome</keyword>
<protein>
    <recommendedName>
        <fullName evidence="9">Leucine--tRNA ligase</fullName>
        <ecNumber evidence="9">6.1.1.4</ecNumber>
    </recommendedName>
    <alternativeName>
        <fullName evidence="9">Leucyl-tRNA synthetase</fullName>
        <shortName evidence="9">LeuRS</shortName>
    </alternativeName>
</protein>
<feature type="domain" description="Aminoacyl-tRNA synthetase class Ia" evidence="11">
    <location>
        <begin position="418"/>
        <end position="619"/>
    </location>
</feature>
<evidence type="ECO:0000256" key="8">
    <source>
        <dbReference type="ARBA" id="ARBA00047469"/>
    </source>
</evidence>
<dbReference type="PANTHER" id="PTHR43740">
    <property type="entry name" value="LEUCYL-TRNA SYNTHETASE"/>
    <property type="match status" value="1"/>
</dbReference>
<feature type="domain" description="Methionyl/Valyl/Leucyl/Isoleucyl-tRNA synthetase anticodon-binding" evidence="12">
    <location>
        <begin position="659"/>
        <end position="783"/>
    </location>
</feature>
<dbReference type="Pfam" id="PF09334">
    <property type="entry name" value="tRNA-synt_1g"/>
    <property type="match status" value="1"/>
</dbReference>
<keyword evidence="5 9" id="KW-0067">ATP-binding</keyword>
<evidence type="ECO:0000313" key="16">
    <source>
        <dbReference type="Proteomes" id="UP001205748"/>
    </source>
</evidence>
<dbReference type="FunFam" id="3.40.50.620:FF:000100">
    <property type="entry name" value="probable leucine--tRNA ligase, mitochondrial"/>
    <property type="match status" value="1"/>
</dbReference>
<dbReference type="Pfam" id="PF08264">
    <property type="entry name" value="Anticodon_1"/>
    <property type="match status" value="1"/>
</dbReference>
<dbReference type="InterPro" id="IPR009080">
    <property type="entry name" value="tRNAsynth_Ia_anticodon-bd"/>
</dbReference>
<evidence type="ECO:0000313" key="15">
    <source>
        <dbReference type="EMBL" id="MCR1900232.1"/>
    </source>
</evidence>
<dbReference type="CDD" id="cd07958">
    <property type="entry name" value="Anticodon_Ia_Leu_BEm"/>
    <property type="match status" value="1"/>
</dbReference>
<dbReference type="RefSeq" id="WP_257533391.1">
    <property type="nucleotide sequence ID" value="NZ_JANKAS010000023.1"/>
</dbReference>
<dbReference type="InterPro" id="IPR025709">
    <property type="entry name" value="Leu_tRNA-synth_edit"/>
</dbReference>
<dbReference type="InterPro" id="IPR015413">
    <property type="entry name" value="Methionyl/Leucyl_tRNA_Synth"/>
</dbReference>
<evidence type="ECO:0000259" key="11">
    <source>
        <dbReference type="Pfam" id="PF00133"/>
    </source>
</evidence>
<accession>A0AAE3HIP6</accession>
<dbReference type="Proteomes" id="UP001205748">
    <property type="component" value="Unassembled WGS sequence"/>
</dbReference>
<dbReference type="Gene3D" id="3.10.20.590">
    <property type="match status" value="1"/>
</dbReference>
<dbReference type="Gene3D" id="3.40.50.620">
    <property type="entry name" value="HUPs"/>
    <property type="match status" value="2"/>
</dbReference>
<comment type="caution">
    <text evidence="15">The sequence shown here is derived from an EMBL/GenBank/DDBJ whole genome shotgun (WGS) entry which is preliminary data.</text>
</comment>
<dbReference type="Pfam" id="PF13603">
    <property type="entry name" value="tRNA-synt_1_2"/>
    <property type="match status" value="1"/>
</dbReference>
<keyword evidence="2 9" id="KW-0963">Cytoplasm</keyword>
<sequence>MTYHFHTIEKKWQKKWEEDKAFKVEQNNDPKYYCLEMFPYPSGKLHMGHVRNYSIGDVVARFKKMNGYNVLHPMGWDSFGLPAENAAIKNQIHPNIWTWDNIKHMEDQLKELGISYDWDREIATCSPEYYKWNQWLFLKMFEKGLAYKKEAAVNWCPSCATVLANEQVVDGSCERCDSSVEKKKLSQWFFKITDYAERLLEDLDKLEGWPEKVRLMQKNWIGKSEGAEISFKMENTEDEINVFTTRPDTIFGVSYLVFAPEHPLVEKLIKNTPKEEEVKKFIKSVQSLSEIDRTSTETEKVGMPIGAYAINPMNNEKIPILIANYVLMDYGTGAVMGVPAHDQRDFEFAKKYDLPINIVIKPQDKDLSIEIMDEAYVEDGIMVNSGRFDTMANRDAFGEIVKELEVKGAGKSTINYRLRDWLISRQRYWGTPIPVVYCDHCGVVPVPVKDLPIELPTKVEFKNDGRSPLLDNEEFLYTSCPKCGEKARRETDTMDTFVDSSWYYLRYCDPHNDELPFDKEKVDYWLGVDQYIGGVEHAILHLLYTRFFAKILYDLGMISKDEPIHNLLTQGMVLKDGEKMSKSKGNVVSPVEIIKNYGADTARLFILFAAPPERDLEWSDKGVEGSYRFLNRIWRLVEELKSELELSSKVQQNNLNKEDKELRFVLHHTIKRVYEDIEERFNFNTAISAIMELVNAIYHYKDKVKGSNPALLGEVIENLIILLSPFAPHITEEMWKIIGNKDSVHEQSWPKYDLEALKQEEAEIVVQINGKVRDKMILPVDATKEDMEAAVLKREKIKQFLEGKEIVKIIAIPKKLINIVIKG</sequence>
<comment type="similarity">
    <text evidence="1 9 10">Belongs to the class-I aminoacyl-tRNA synthetase family.</text>
</comment>
<dbReference type="InterPro" id="IPR002302">
    <property type="entry name" value="Leu-tRNA-ligase"/>
</dbReference>
<feature type="domain" description="Leucyl-tRNA synthetase editing" evidence="14">
    <location>
        <begin position="218"/>
        <end position="405"/>
    </location>
</feature>
<evidence type="ECO:0000256" key="7">
    <source>
        <dbReference type="ARBA" id="ARBA00023146"/>
    </source>
</evidence>
<dbReference type="FunFam" id="1.10.730.10:FF:000011">
    <property type="entry name" value="Leucine--tRNA ligase chloroplastic/mitochondrial"/>
    <property type="match status" value="1"/>
</dbReference>
<dbReference type="NCBIfam" id="TIGR00396">
    <property type="entry name" value="leuS_bact"/>
    <property type="match status" value="1"/>
</dbReference>
<evidence type="ECO:0000256" key="9">
    <source>
        <dbReference type="HAMAP-Rule" id="MF_00049"/>
    </source>
</evidence>
<organism evidence="15 16">
    <name type="scientific">Irregularibacter muris</name>
    <dbReference type="NCBI Taxonomy" id="1796619"/>
    <lineage>
        <taxon>Bacteria</taxon>
        <taxon>Bacillati</taxon>
        <taxon>Bacillota</taxon>
        <taxon>Clostridia</taxon>
        <taxon>Eubacteriales</taxon>
        <taxon>Eubacteriaceae</taxon>
        <taxon>Irregularibacter</taxon>
    </lineage>
</organism>
<dbReference type="SUPFAM" id="SSF50677">
    <property type="entry name" value="ValRS/IleRS/LeuRS editing domain"/>
    <property type="match status" value="1"/>
</dbReference>
<dbReference type="InterPro" id="IPR014729">
    <property type="entry name" value="Rossmann-like_a/b/a_fold"/>
</dbReference>
<dbReference type="HAMAP" id="MF_00049_B">
    <property type="entry name" value="Leu_tRNA_synth_B"/>
    <property type="match status" value="1"/>
</dbReference>
<dbReference type="AlphaFoldDB" id="A0AAE3HIP6"/>
<dbReference type="EMBL" id="JANKAS010000023">
    <property type="protein sequence ID" value="MCR1900232.1"/>
    <property type="molecule type" value="Genomic_DNA"/>
</dbReference>
<dbReference type="InterPro" id="IPR013155">
    <property type="entry name" value="M/V/L/I-tRNA-synth_anticd-bd"/>
</dbReference>
<dbReference type="GO" id="GO:0006429">
    <property type="term" value="P:leucyl-tRNA aminoacylation"/>
    <property type="evidence" value="ECO:0007669"/>
    <property type="project" value="UniProtKB-UniRule"/>
</dbReference>
<evidence type="ECO:0000259" key="12">
    <source>
        <dbReference type="Pfam" id="PF08264"/>
    </source>
</evidence>
<reference evidence="15" key="1">
    <citation type="submission" date="2022-07" db="EMBL/GenBank/DDBJ databases">
        <title>Enhanced cultured diversity of the mouse gut microbiota enables custom-made synthetic communities.</title>
        <authorList>
            <person name="Afrizal A."/>
        </authorList>
    </citation>
    <scope>NUCLEOTIDE SEQUENCE</scope>
    <source>
        <strain evidence="15">DSM 28593</strain>
    </source>
</reference>
<dbReference type="InterPro" id="IPR009008">
    <property type="entry name" value="Val/Leu/Ile-tRNA-synth_edit"/>
</dbReference>
<keyword evidence="4 9" id="KW-0547">Nucleotide-binding</keyword>
<dbReference type="EC" id="6.1.1.4" evidence="9"/>
<keyword evidence="3 9" id="KW-0436">Ligase</keyword>
<feature type="short sequence motif" description="'KMSKS' region" evidence="9">
    <location>
        <begin position="579"/>
        <end position="583"/>
    </location>
</feature>
<dbReference type="InterPro" id="IPR001412">
    <property type="entry name" value="aa-tRNA-synth_I_CS"/>
</dbReference>
<dbReference type="PROSITE" id="PS00178">
    <property type="entry name" value="AA_TRNA_LIGASE_I"/>
    <property type="match status" value="1"/>
</dbReference>
<evidence type="ECO:0000259" key="13">
    <source>
        <dbReference type="Pfam" id="PF09334"/>
    </source>
</evidence>
<evidence type="ECO:0000259" key="14">
    <source>
        <dbReference type="Pfam" id="PF13603"/>
    </source>
</evidence>
<dbReference type="SUPFAM" id="SSF52374">
    <property type="entry name" value="Nucleotidylyl transferase"/>
    <property type="match status" value="1"/>
</dbReference>
<evidence type="ECO:0000256" key="2">
    <source>
        <dbReference type="ARBA" id="ARBA00022490"/>
    </source>
</evidence>
<feature type="domain" description="Methionyl/Leucyl tRNA synthetase" evidence="13">
    <location>
        <begin position="38"/>
        <end position="179"/>
    </location>
</feature>
<dbReference type="CDD" id="cd00812">
    <property type="entry name" value="LeuRS_core"/>
    <property type="match status" value="1"/>
</dbReference>
<evidence type="ECO:0000256" key="6">
    <source>
        <dbReference type="ARBA" id="ARBA00022917"/>
    </source>
</evidence>
<dbReference type="Pfam" id="PF00133">
    <property type="entry name" value="tRNA-synt_1"/>
    <property type="match status" value="1"/>
</dbReference>
<evidence type="ECO:0000256" key="4">
    <source>
        <dbReference type="ARBA" id="ARBA00022741"/>
    </source>
</evidence>
<keyword evidence="7 9" id="KW-0030">Aminoacyl-tRNA synthetase</keyword>
<comment type="catalytic activity">
    <reaction evidence="8 9">
        <text>tRNA(Leu) + L-leucine + ATP = L-leucyl-tRNA(Leu) + AMP + diphosphate</text>
        <dbReference type="Rhea" id="RHEA:11688"/>
        <dbReference type="Rhea" id="RHEA-COMP:9613"/>
        <dbReference type="Rhea" id="RHEA-COMP:9622"/>
        <dbReference type="ChEBI" id="CHEBI:30616"/>
        <dbReference type="ChEBI" id="CHEBI:33019"/>
        <dbReference type="ChEBI" id="CHEBI:57427"/>
        <dbReference type="ChEBI" id="CHEBI:78442"/>
        <dbReference type="ChEBI" id="CHEBI:78494"/>
        <dbReference type="ChEBI" id="CHEBI:456215"/>
        <dbReference type="EC" id="6.1.1.4"/>
    </reaction>
</comment>
<feature type="binding site" evidence="9">
    <location>
        <position position="582"/>
    </location>
    <ligand>
        <name>ATP</name>
        <dbReference type="ChEBI" id="CHEBI:30616"/>
    </ligand>
</feature>
<dbReference type="GO" id="GO:0002161">
    <property type="term" value="F:aminoacyl-tRNA deacylase activity"/>
    <property type="evidence" value="ECO:0007669"/>
    <property type="project" value="InterPro"/>
</dbReference>